<keyword evidence="1" id="KW-0238">DNA-binding</keyword>
<dbReference type="InterPro" id="IPR001789">
    <property type="entry name" value="Sig_transdc_resp-reg_receiver"/>
</dbReference>
<keyword evidence="2" id="KW-0597">Phosphoprotein</keyword>
<evidence type="ECO:0000313" key="5">
    <source>
        <dbReference type="Proteomes" id="UP000068164"/>
    </source>
</evidence>
<reference evidence="4 5" key="1">
    <citation type="submission" date="2015-11" db="EMBL/GenBank/DDBJ databases">
        <title>Draft Genome Sequence of the Strain BR 10423 (Rhizobium sp.) isolated from nodules of Mimosa pudica.</title>
        <authorList>
            <person name="Barauna A.C."/>
            <person name="Zilli J.E."/>
            <person name="Simoes-Araujo J.L."/>
            <person name="Reis V.M."/>
            <person name="James E.K."/>
            <person name="Reis F.B.Jr."/>
            <person name="Rouws L.F."/>
            <person name="Passos S.R."/>
            <person name="Gois S.R."/>
        </authorList>
    </citation>
    <scope>NUCLEOTIDE SEQUENCE [LARGE SCALE GENOMIC DNA]</scope>
    <source>
        <strain evidence="4 5">BR10423</strain>
    </source>
</reference>
<dbReference type="GO" id="GO:0032993">
    <property type="term" value="C:protein-DNA complex"/>
    <property type="evidence" value="ECO:0007669"/>
    <property type="project" value="TreeGrafter"/>
</dbReference>
<dbReference type="SMART" id="SM00448">
    <property type="entry name" value="REC"/>
    <property type="match status" value="1"/>
</dbReference>
<dbReference type="GO" id="GO:0000156">
    <property type="term" value="F:phosphorelay response regulator activity"/>
    <property type="evidence" value="ECO:0007669"/>
    <property type="project" value="TreeGrafter"/>
</dbReference>
<organism evidence="4 5">
    <name type="scientific">Rhizobium altiplani</name>
    <dbReference type="NCBI Taxonomy" id="1864509"/>
    <lineage>
        <taxon>Bacteria</taxon>
        <taxon>Pseudomonadati</taxon>
        <taxon>Pseudomonadota</taxon>
        <taxon>Alphaproteobacteria</taxon>
        <taxon>Hyphomicrobiales</taxon>
        <taxon>Rhizobiaceae</taxon>
        <taxon>Rhizobium/Agrobacterium group</taxon>
        <taxon>Rhizobium</taxon>
    </lineage>
</organism>
<dbReference type="SUPFAM" id="SSF52172">
    <property type="entry name" value="CheY-like"/>
    <property type="match status" value="1"/>
</dbReference>
<dbReference type="PANTHER" id="PTHR48111:SF36">
    <property type="entry name" value="TRANSCRIPTIONAL REGULATORY PROTEIN CUTR"/>
    <property type="match status" value="1"/>
</dbReference>
<dbReference type="AlphaFoldDB" id="A0A109JRN8"/>
<gene>
    <name evidence="4" type="ORF">AS026_03520</name>
</gene>
<dbReference type="InterPro" id="IPR039420">
    <property type="entry name" value="WalR-like"/>
</dbReference>
<protein>
    <submittedName>
        <fullName evidence="4">Transcriptional regulator</fullName>
    </submittedName>
</protein>
<dbReference type="InterPro" id="IPR011006">
    <property type="entry name" value="CheY-like_superfamily"/>
</dbReference>
<dbReference type="EMBL" id="LNCD01000064">
    <property type="protein sequence ID" value="KWV53728.1"/>
    <property type="molecule type" value="Genomic_DNA"/>
</dbReference>
<proteinExistence type="predicted"/>
<dbReference type="Pfam" id="PF00072">
    <property type="entry name" value="Response_reg"/>
    <property type="match status" value="1"/>
</dbReference>
<dbReference type="GO" id="GO:0006355">
    <property type="term" value="P:regulation of DNA-templated transcription"/>
    <property type="evidence" value="ECO:0007669"/>
    <property type="project" value="TreeGrafter"/>
</dbReference>
<dbReference type="GO" id="GO:0005829">
    <property type="term" value="C:cytosol"/>
    <property type="evidence" value="ECO:0007669"/>
    <property type="project" value="TreeGrafter"/>
</dbReference>
<sequence length="117" mass="13021">MNVLVVEDNVDIGDAVSSHMVAEGHLVDWCVNLKDAACRLTSKKYDLVLLDLRLPDGNGLSLLRAIRREGDKTPVIIMTAQDRYSDRLAGIEGGADDFLVKPFDLDELSARLKKIRR</sequence>
<evidence type="ECO:0000256" key="1">
    <source>
        <dbReference type="ARBA" id="ARBA00023125"/>
    </source>
</evidence>
<evidence type="ECO:0000313" key="4">
    <source>
        <dbReference type="EMBL" id="KWV53728.1"/>
    </source>
</evidence>
<dbReference type="RefSeq" id="WP_062370157.1">
    <property type="nucleotide sequence ID" value="NZ_LNCD01000064.1"/>
</dbReference>
<keyword evidence="5" id="KW-1185">Reference proteome</keyword>
<evidence type="ECO:0000259" key="3">
    <source>
        <dbReference type="PROSITE" id="PS50110"/>
    </source>
</evidence>
<comment type="caution">
    <text evidence="4">The sequence shown here is derived from an EMBL/GenBank/DDBJ whole genome shotgun (WGS) entry which is preliminary data.</text>
</comment>
<dbReference type="PROSITE" id="PS50110">
    <property type="entry name" value="RESPONSE_REGULATORY"/>
    <property type="match status" value="1"/>
</dbReference>
<dbReference type="PANTHER" id="PTHR48111">
    <property type="entry name" value="REGULATOR OF RPOS"/>
    <property type="match status" value="1"/>
</dbReference>
<dbReference type="Proteomes" id="UP000068164">
    <property type="component" value="Unassembled WGS sequence"/>
</dbReference>
<dbReference type="Gene3D" id="3.40.50.2300">
    <property type="match status" value="1"/>
</dbReference>
<name>A0A109JRN8_9HYPH</name>
<feature type="modified residue" description="4-aspartylphosphate" evidence="2">
    <location>
        <position position="51"/>
    </location>
</feature>
<feature type="domain" description="Response regulatory" evidence="3">
    <location>
        <begin position="2"/>
        <end position="116"/>
    </location>
</feature>
<evidence type="ECO:0000256" key="2">
    <source>
        <dbReference type="PROSITE-ProRule" id="PRU00169"/>
    </source>
</evidence>
<dbReference type="GO" id="GO:0000976">
    <property type="term" value="F:transcription cis-regulatory region binding"/>
    <property type="evidence" value="ECO:0007669"/>
    <property type="project" value="TreeGrafter"/>
</dbReference>
<accession>A0A109JRN8</accession>
<dbReference type="OrthoDB" id="9802426at2"/>